<reference evidence="1" key="1">
    <citation type="submission" date="2020-11" db="EMBL/GenBank/DDBJ databases">
        <authorList>
            <consortium name="DOE Joint Genome Institute"/>
            <person name="Ahrendt S."/>
            <person name="Riley R."/>
            <person name="Andreopoulos W."/>
            <person name="Labutti K."/>
            <person name="Pangilinan J."/>
            <person name="Ruiz-Duenas F.J."/>
            <person name="Barrasa J.M."/>
            <person name="Sanchez-Garcia M."/>
            <person name="Camarero S."/>
            <person name="Miyauchi S."/>
            <person name="Serrano A."/>
            <person name="Linde D."/>
            <person name="Babiker R."/>
            <person name="Drula E."/>
            <person name="Ayuso-Fernandez I."/>
            <person name="Pacheco R."/>
            <person name="Padilla G."/>
            <person name="Ferreira P."/>
            <person name="Barriuso J."/>
            <person name="Kellner H."/>
            <person name="Castanera R."/>
            <person name="Alfaro M."/>
            <person name="Ramirez L."/>
            <person name="Pisabarro A.G."/>
            <person name="Kuo A."/>
            <person name="Tritt A."/>
            <person name="Lipzen A."/>
            <person name="He G."/>
            <person name="Yan M."/>
            <person name="Ng V."/>
            <person name="Cullen D."/>
            <person name="Martin F."/>
            <person name="Rosso M.-N."/>
            <person name="Henrissat B."/>
            <person name="Hibbett D."/>
            <person name="Martinez A.T."/>
            <person name="Grigoriev I.V."/>
        </authorList>
    </citation>
    <scope>NUCLEOTIDE SEQUENCE</scope>
    <source>
        <strain evidence="1">CBS 247.69</strain>
    </source>
</reference>
<gene>
    <name evidence="1" type="ORF">BDZ94DRAFT_1260413</name>
</gene>
<dbReference type="Proteomes" id="UP000807353">
    <property type="component" value="Unassembled WGS sequence"/>
</dbReference>
<dbReference type="AlphaFoldDB" id="A0A9P5Y523"/>
<dbReference type="EMBL" id="MU150268">
    <property type="protein sequence ID" value="KAF9462829.1"/>
    <property type="molecule type" value="Genomic_DNA"/>
</dbReference>
<protein>
    <submittedName>
        <fullName evidence="1">Uncharacterized protein</fullName>
    </submittedName>
</protein>
<sequence length="112" mass="13228">MGFRRTERRSSQFVGSRLLIRCSLPHLRQWIFENKIIITSWDREWRPQFMCVHIHGRHFFSTFSSDPVPRMLSITTIVPVTFASIITDVDAWLLAEVTLGWKGQRYTTPKYA</sequence>
<keyword evidence="2" id="KW-1185">Reference proteome</keyword>
<comment type="caution">
    <text evidence="1">The sequence shown here is derived from an EMBL/GenBank/DDBJ whole genome shotgun (WGS) entry which is preliminary data.</text>
</comment>
<name>A0A9P5Y523_9AGAR</name>
<proteinExistence type="predicted"/>
<organism evidence="1 2">
    <name type="scientific">Collybia nuda</name>
    <dbReference type="NCBI Taxonomy" id="64659"/>
    <lineage>
        <taxon>Eukaryota</taxon>
        <taxon>Fungi</taxon>
        <taxon>Dikarya</taxon>
        <taxon>Basidiomycota</taxon>
        <taxon>Agaricomycotina</taxon>
        <taxon>Agaricomycetes</taxon>
        <taxon>Agaricomycetidae</taxon>
        <taxon>Agaricales</taxon>
        <taxon>Tricholomatineae</taxon>
        <taxon>Clitocybaceae</taxon>
        <taxon>Collybia</taxon>
    </lineage>
</organism>
<evidence type="ECO:0000313" key="1">
    <source>
        <dbReference type="EMBL" id="KAF9462829.1"/>
    </source>
</evidence>
<evidence type="ECO:0000313" key="2">
    <source>
        <dbReference type="Proteomes" id="UP000807353"/>
    </source>
</evidence>
<accession>A0A9P5Y523</accession>